<protein>
    <submittedName>
        <fullName evidence="1">GTPase</fullName>
    </submittedName>
</protein>
<dbReference type="EMBL" id="JACNFK010000015">
    <property type="protein sequence ID" value="MBC8519087.1"/>
    <property type="molecule type" value="Genomic_DNA"/>
</dbReference>
<dbReference type="AlphaFoldDB" id="A0A8J6P734"/>
<reference evidence="1 2" key="1">
    <citation type="submission" date="2020-08" db="EMBL/GenBank/DDBJ databases">
        <title>Bridging the membrane lipid divide: bacteria of the FCB group superphylum have the potential to synthesize archaeal ether lipids.</title>
        <authorList>
            <person name="Villanueva L."/>
            <person name="Von Meijenfeldt F.A.B."/>
            <person name="Westbye A.B."/>
            <person name="Yadav S."/>
            <person name="Hopmans E.C."/>
            <person name="Dutilh B.E."/>
            <person name="Sinninghe Damste J.S."/>
        </authorList>
    </citation>
    <scope>NUCLEOTIDE SEQUENCE [LARGE SCALE GENOMIC DNA]</scope>
    <source>
        <strain evidence="1">NIOZ-UU100</strain>
    </source>
</reference>
<sequence>MQVIFVYNADSGKLNTIFDTAHKIVSPSTYQCSLCSLTYGAFSEKGEWAKFRESSNANLEFLHKDEFEKRFTEQYEYPVVLDTTDGMKVLFSKDQLDKFESVEELISAIKEAVG</sequence>
<accession>A0A8J6P734</accession>
<dbReference type="Proteomes" id="UP000654401">
    <property type="component" value="Unassembled WGS sequence"/>
</dbReference>
<name>A0A8J6P734_9GAMM</name>
<organism evidence="1 2">
    <name type="scientific">Candidatus Thiopontia autotrophica</name>
    <dbReference type="NCBI Taxonomy" id="2841688"/>
    <lineage>
        <taxon>Bacteria</taxon>
        <taxon>Pseudomonadati</taxon>
        <taxon>Pseudomonadota</taxon>
        <taxon>Gammaproteobacteria</taxon>
        <taxon>Candidatus Thiopontia</taxon>
    </lineage>
</organism>
<gene>
    <name evidence="1" type="ORF">H8D24_01580</name>
</gene>
<evidence type="ECO:0000313" key="2">
    <source>
        <dbReference type="Proteomes" id="UP000654401"/>
    </source>
</evidence>
<proteinExistence type="predicted"/>
<evidence type="ECO:0000313" key="1">
    <source>
        <dbReference type="EMBL" id="MBC8519087.1"/>
    </source>
</evidence>
<comment type="caution">
    <text evidence="1">The sequence shown here is derived from an EMBL/GenBank/DDBJ whole genome shotgun (WGS) entry which is preliminary data.</text>
</comment>